<reference evidence="9" key="1">
    <citation type="submission" date="2016-11" db="EMBL/GenBank/DDBJ databases">
        <title>Mesorhizobium oceanicum sp. nov., isolated from deep seawater in South China Sea.</title>
        <authorList>
            <person name="Fu G.-Y."/>
        </authorList>
    </citation>
    <scope>NUCLEOTIDE SEQUENCE [LARGE SCALE GENOMIC DNA]</scope>
    <source>
        <strain evidence="9">B7</strain>
    </source>
</reference>
<sequence length="248" mass="26117">MIRISMRMAVLGGAALIAAPALAADVVEPYVAPAAAPVIYDWTGPYIGVFAGGGWGDVDVYDNNGYNITGFSQNYDTSGFLGGVHVGYNWQSGGFVFGGEAELGYLGLDDSGQYGPYIGVRPGDSVASVESDLYASLTARAGYAFDNFLVYAKGGVAGLNTEVSFTDTNATGTTLVSGTTADEFLFGYTIGGGVEVGLSERLTLKAEYMFMDFEDISHTAVSGGGANFNFTHELDEIHTVKLGISYRW</sequence>
<evidence type="ECO:0000256" key="6">
    <source>
        <dbReference type="SAM" id="SignalP"/>
    </source>
</evidence>
<name>A0A1L3SR16_9HYPH</name>
<evidence type="ECO:0000256" key="1">
    <source>
        <dbReference type="ARBA" id="ARBA00004442"/>
    </source>
</evidence>
<evidence type="ECO:0000256" key="3">
    <source>
        <dbReference type="ARBA" id="ARBA00023136"/>
    </source>
</evidence>
<evidence type="ECO:0000313" key="9">
    <source>
        <dbReference type="Proteomes" id="UP000182840"/>
    </source>
</evidence>
<keyword evidence="9" id="KW-1185">Reference proteome</keyword>
<feature type="domain" description="Outer membrane protein beta-barrel" evidence="7">
    <location>
        <begin position="32"/>
        <end position="247"/>
    </location>
</feature>
<comment type="similarity">
    <text evidence="5">Belongs to the Omp25/RopB family.</text>
</comment>
<evidence type="ECO:0000256" key="5">
    <source>
        <dbReference type="ARBA" id="ARBA00038306"/>
    </source>
</evidence>
<protein>
    <recommendedName>
        <fullName evidence="7">Outer membrane protein beta-barrel domain-containing protein</fullName>
    </recommendedName>
</protein>
<keyword evidence="2 6" id="KW-0732">Signal</keyword>
<evidence type="ECO:0000313" key="8">
    <source>
        <dbReference type="EMBL" id="APH71877.1"/>
    </source>
</evidence>
<evidence type="ECO:0000256" key="4">
    <source>
        <dbReference type="ARBA" id="ARBA00023237"/>
    </source>
</evidence>
<dbReference type="AlphaFoldDB" id="A0A1L3SR16"/>
<dbReference type="InterPro" id="IPR027385">
    <property type="entry name" value="Beta-barrel_OMP"/>
</dbReference>
<dbReference type="Gene3D" id="2.40.160.20">
    <property type="match status" value="1"/>
</dbReference>
<dbReference type="KEGG" id="meso:BSQ44_11235"/>
<accession>A0A1L3SR16</accession>
<dbReference type="Pfam" id="PF13505">
    <property type="entry name" value="OMP_b-brl"/>
    <property type="match status" value="1"/>
</dbReference>
<evidence type="ECO:0000256" key="2">
    <source>
        <dbReference type="ARBA" id="ARBA00022729"/>
    </source>
</evidence>
<dbReference type="InterPro" id="IPR051692">
    <property type="entry name" value="OMP-like"/>
</dbReference>
<proteinExistence type="inferred from homology"/>
<organism evidence="8 9">
    <name type="scientific">Aquibium oceanicum</name>
    <dbReference type="NCBI Taxonomy" id="1670800"/>
    <lineage>
        <taxon>Bacteria</taxon>
        <taxon>Pseudomonadati</taxon>
        <taxon>Pseudomonadota</taxon>
        <taxon>Alphaproteobacteria</taxon>
        <taxon>Hyphomicrobiales</taxon>
        <taxon>Phyllobacteriaceae</taxon>
        <taxon>Aquibium</taxon>
    </lineage>
</organism>
<feature type="signal peptide" evidence="6">
    <location>
        <begin position="1"/>
        <end position="23"/>
    </location>
</feature>
<dbReference type="STRING" id="1670800.BSQ44_11235"/>
<keyword evidence="4" id="KW-0998">Cell outer membrane</keyword>
<dbReference type="PANTHER" id="PTHR34001">
    <property type="entry name" value="BLL7405 PROTEIN"/>
    <property type="match status" value="1"/>
</dbReference>
<dbReference type="SUPFAM" id="SSF56925">
    <property type="entry name" value="OMPA-like"/>
    <property type="match status" value="1"/>
</dbReference>
<keyword evidence="3" id="KW-0472">Membrane</keyword>
<comment type="subcellular location">
    <subcellularLocation>
        <location evidence="1">Cell outer membrane</location>
    </subcellularLocation>
</comment>
<dbReference type="InterPro" id="IPR011250">
    <property type="entry name" value="OMP/PagP_B-barrel"/>
</dbReference>
<gene>
    <name evidence="8" type="ORF">BSQ44_11235</name>
</gene>
<feature type="chain" id="PRO_5012701785" description="Outer membrane protein beta-barrel domain-containing protein" evidence="6">
    <location>
        <begin position="24"/>
        <end position="248"/>
    </location>
</feature>
<dbReference type="GO" id="GO:0009279">
    <property type="term" value="C:cell outer membrane"/>
    <property type="evidence" value="ECO:0007669"/>
    <property type="project" value="UniProtKB-SubCell"/>
</dbReference>
<dbReference type="EMBL" id="CP018171">
    <property type="protein sequence ID" value="APH71877.1"/>
    <property type="molecule type" value="Genomic_DNA"/>
</dbReference>
<dbReference type="Proteomes" id="UP000182840">
    <property type="component" value="Chromosome"/>
</dbReference>
<dbReference type="PANTHER" id="PTHR34001:SF3">
    <property type="entry name" value="BLL7405 PROTEIN"/>
    <property type="match status" value="1"/>
</dbReference>
<evidence type="ECO:0000259" key="7">
    <source>
        <dbReference type="Pfam" id="PF13505"/>
    </source>
</evidence>